<keyword evidence="1" id="KW-1133">Transmembrane helix</keyword>
<feature type="transmembrane region" description="Helical" evidence="1">
    <location>
        <begin position="155"/>
        <end position="175"/>
    </location>
</feature>
<protein>
    <submittedName>
        <fullName evidence="2">DUF308 domain-containing protein</fullName>
    </submittedName>
</protein>
<dbReference type="Proteomes" id="UP000297535">
    <property type="component" value="Unassembled WGS sequence"/>
</dbReference>
<feature type="transmembrane region" description="Helical" evidence="1">
    <location>
        <begin position="94"/>
        <end position="112"/>
    </location>
</feature>
<comment type="caution">
    <text evidence="2">The sequence shown here is derived from an EMBL/GenBank/DDBJ whole genome shotgun (WGS) entry which is preliminary data.</text>
</comment>
<dbReference type="RefSeq" id="WP_135414982.1">
    <property type="nucleotide sequence ID" value="NZ_SRLB01000008.1"/>
</dbReference>
<organism evidence="2 3">
    <name type="scientific">Methylobacterium nonmethylotrophicum</name>
    <dbReference type="NCBI Taxonomy" id="1141884"/>
    <lineage>
        <taxon>Bacteria</taxon>
        <taxon>Pseudomonadati</taxon>
        <taxon>Pseudomonadota</taxon>
        <taxon>Alphaproteobacteria</taxon>
        <taxon>Hyphomicrobiales</taxon>
        <taxon>Methylobacteriaceae</taxon>
        <taxon>Methylobacterium</taxon>
    </lineage>
</organism>
<keyword evidence="1" id="KW-0812">Transmembrane</keyword>
<evidence type="ECO:0000313" key="2">
    <source>
        <dbReference type="EMBL" id="TGD99350.1"/>
    </source>
</evidence>
<feature type="transmembrane region" description="Helical" evidence="1">
    <location>
        <begin position="124"/>
        <end position="143"/>
    </location>
</feature>
<dbReference type="EMBL" id="SRLB01000008">
    <property type="protein sequence ID" value="TGD99350.1"/>
    <property type="molecule type" value="Genomic_DNA"/>
</dbReference>
<evidence type="ECO:0000313" key="3">
    <source>
        <dbReference type="Proteomes" id="UP000297535"/>
    </source>
</evidence>
<gene>
    <name evidence="2" type="ORF">EU555_12595</name>
</gene>
<proteinExistence type="predicted"/>
<accession>A0A4Z0NS23</accession>
<name>A0A4Z0NS23_9HYPH</name>
<dbReference type="OrthoDB" id="960912at2"/>
<sequence>MTLPATTRWLTSYAFARAGVAAVWVAAALTIGRSSPPAAAALLVAYPAWDAAANLVDARRSGGLARNPSQAVNVAVSAVTALTAALALGRGPHAVLAVFGAWAILSGLLQLATGLRRWSIGAQWAMILSGAQSALAGAFFIVKANGDAIPGIVDVAPYAAFGAFYFLVSAVWLTARRARAASIERTA</sequence>
<keyword evidence="3" id="KW-1185">Reference proteome</keyword>
<dbReference type="AlphaFoldDB" id="A0A4Z0NS23"/>
<keyword evidence="1" id="KW-0472">Membrane</keyword>
<feature type="transmembrane region" description="Helical" evidence="1">
    <location>
        <begin position="12"/>
        <end position="32"/>
    </location>
</feature>
<evidence type="ECO:0000256" key="1">
    <source>
        <dbReference type="SAM" id="Phobius"/>
    </source>
</evidence>
<reference evidence="2 3" key="1">
    <citation type="submission" date="2019-04" db="EMBL/GenBank/DDBJ databases">
        <authorList>
            <person name="Feng G."/>
            <person name="Zhu H."/>
        </authorList>
    </citation>
    <scope>NUCLEOTIDE SEQUENCE [LARGE SCALE GENOMIC DNA]</scope>
    <source>
        <strain evidence="2 3">6HR-1</strain>
    </source>
</reference>